<dbReference type="InterPro" id="IPR033753">
    <property type="entry name" value="GCV_H/Fam206"/>
</dbReference>
<dbReference type="InterPro" id="IPR000089">
    <property type="entry name" value="Biotin_lipoyl"/>
</dbReference>
<evidence type="ECO:0000259" key="5">
    <source>
        <dbReference type="PROSITE" id="PS50968"/>
    </source>
</evidence>
<name>E7C2N7_9BACT</name>
<comment type="function">
    <text evidence="3">The glycine cleavage system catalyzes the degradation of glycine. The H protein shuttles the methylamine group of glycine from the P protein to the T protein.</text>
</comment>
<dbReference type="PROSITE" id="PS50968">
    <property type="entry name" value="BIOTINYL_LIPOYL"/>
    <property type="match status" value="1"/>
</dbReference>
<comment type="subunit">
    <text evidence="3">The glycine cleavage system is composed of four proteins: P, T, L and H.</text>
</comment>
<accession>E7C2N7</accession>
<evidence type="ECO:0000256" key="4">
    <source>
        <dbReference type="PIRSR" id="PIRSR617453-50"/>
    </source>
</evidence>
<dbReference type="CDD" id="cd06848">
    <property type="entry name" value="GCS_H"/>
    <property type="match status" value="1"/>
</dbReference>
<dbReference type="PROSITE" id="PS00189">
    <property type="entry name" value="LIPOYL"/>
    <property type="match status" value="1"/>
</dbReference>
<organism evidence="6">
    <name type="scientific">uncultured Verrucomicrobiales bacterium HF0130_14P10</name>
    <dbReference type="NCBI Taxonomy" id="723606"/>
    <lineage>
        <taxon>Bacteria</taxon>
        <taxon>Pseudomonadati</taxon>
        <taxon>Verrucomicrobiota</taxon>
        <taxon>Verrucomicrobiia</taxon>
        <taxon>Verrucomicrobiales</taxon>
        <taxon>environmental samples</taxon>
    </lineage>
</organism>
<dbReference type="PANTHER" id="PTHR11715:SF3">
    <property type="entry name" value="GLYCINE CLEAVAGE SYSTEM H PROTEIN-RELATED"/>
    <property type="match status" value="1"/>
</dbReference>
<protein>
    <recommendedName>
        <fullName evidence="3">Glycine cleavage system H protein</fullName>
    </recommendedName>
</protein>
<dbReference type="NCBIfam" id="TIGR00527">
    <property type="entry name" value="gcvH"/>
    <property type="match status" value="1"/>
</dbReference>
<sequence>MALSALDMSNIPENLKYTKDHEWIRHEADGTCLVGITDHAQDSLGDVTFVELPAIGESFEEGATFGVVESVKAASDLYFPLSGEITEVNEILVDSPEKVNEDPYGDGWMVRIRPADSSESGGLLSPDQYKEVL</sequence>
<dbReference type="GO" id="GO:0005960">
    <property type="term" value="C:glycine cleavage complex"/>
    <property type="evidence" value="ECO:0007669"/>
    <property type="project" value="InterPro"/>
</dbReference>
<dbReference type="SUPFAM" id="SSF51230">
    <property type="entry name" value="Single hybrid motif"/>
    <property type="match status" value="1"/>
</dbReference>
<dbReference type="InterPro" id="IPR017453">
    <property type="entry name" value="GCV_H_sub"/>
</dbReference>
<dbReference type="Pfam" id="PF01597">
    <property type="entry name" value="GCV_H"/>
    <property type="match status" value="1"/>
</dbReference>
<gene>
    <name evidence="3" type="primary">gcvH</name>
</gene>
<dbReference type="HAMAP" id="MF_00272">
    <property type="entry name" value="GcvH"/>
    <property type="match status" value="1"/>
</dbReference>
<proteinExistence type="inferred from homology"/>
<dbReference type="GO" id="GO:0019464">
    <property type="term" value="P:glycine decarboxylation via glycine cleavage system"/>
    <property type="evidence" value="ECO:0007669"/>
    <property type="project" value="UniProtKB-UniRule"/>
</dbReference>
<dbReference type="InterPro" id="IPR011053">
    <property type="entry name" value="Single_hybrid_motif"/>
</dbReference>
<dbReference type="GO" id="GO:0005829">
    <property type="term" value="C:cytosol"/>
    <property type="evidence" value="ECO:0007669"/>
    <property type="project" value="TreeGrafter"/>
</dbReference>
<dbReference type="PANTHER" id="PTHR11715">
    <property type="entry name" value="GLYCINE CLEAVAGE SYSTEM H PROTEIN"/>
    <property type="match status" value="1"/>
</dbReference>
<evidence type="ECO:0000256" key="1">
    <source>
        <dbReference type="ARBA" id="ARBA00009249"/>
    </source>
</evidence>
<evidence type="ECO:0000256" key="3">
    <source>
        <dbReference type="HAMAP-Rule" id="MF_00272"/>
    </source>
</evidence>
<comment type="cofactor">
    <cofactor evidence="3">
        <name>(R)-lipoate</name>
        <dbReference type="ChEBI" id="CHEBI:83088"/>
    </cofactor>
    <text evidence="3">Binds 1 lipoyl cofactor covalently.</text>
</comment>
<dbReference type="NCBIfam" id="NF002270">
    <property type="entry name" value="PRK01202.1"/>
    <property type="match status" value="1"/>
</dbReference>
<evidence type="ECO:0000313" key="6">
    <source>
        <dbReference type="EMBL" id="ADI21711.1"/>
    </source>
</evidence>
<reference evidence="6" key="1">
    <citation type="submission" date="2010-01" db="EMBL/GenBank/DDBJ databases">
        <title>Genome fragments of uncultured bacteria from the North Pacific subtropical Gyre.</title>
        <authorList>
            <person name="Pham V.D."/>
            <person name="Delong E.F."/>
        </authorList>
    </citation>
    <scope>NUCLEOTIDE SEQUENCE</scope>
</reference>
<comment type="similarity">
    <text evidence="1 3">Belongs to the GcvH family.</text>
</comment>
<dbReference type="InterPro" id="IPR002930">
    <property type="entry name" value="GCV_H"/>
</dbReference>
<dbReference type="AlphaFoldDB" id="E7C2N7"/>
<keyword evidence="2 3" id="KW-0450">Lipoyl</keyword>
<feature type="domain" description="Lipoyl-binding" evidence="5">
    <location>
        <begin position="31"/>
        <end position="113"/>
    </location>
</feature>
<evidence type="ECO:0000256" key="2">
    <source>
        <dbReference type="ARBA" id="ARBA00022823"/>
    </source>
</evidence>
<dbReference type="EMBL" id="GU567963">
    <property type="protein sequence ID" value="ADI21711.1"/>
    <property type="molecule type" value="Genomic_DNA"/>
</dbReference>
<dbReference type="InterPro" id="IPR003016">
    <property type="entry name" value="2-oxoA_DH_lipoyl-BS"/>
</dbReference>
<dbReference type="GO" id="GO:0009249">
    <property type="term" value="P:protein lipoylation"/>
    <property type="evidence" value="ECO:0007669"/>
    <property type="project" value="TreeGrafter"/>
</dbReference>
<dbReference type="Gene3D" id="2.40.50.100">
    <property type="match status" value="1"/>
</dbReference>
<feature type="modified residue" description="N6-lipoyllysine" evidence="3 4">
    <location>
        <position position="72"/>
    </location>
</feature>